<gene>
    <name evidence="3" type="ORF">KK103_03095</name>
</gene>
<feature type="domain" description="Glyoxalase/fosfomycin resistance/dioxygenase" evidence="2">
    <location>
        <begin position="8"/>
        <end position="50"/>
    </location>
</feature>
<comment type="caution">
    <text evidence="3">The sequence shown here is derived from an EMBL/GenBank/DDBJ whole genome shotgun (WGS) entry which is preliminary data.</text>
</comment>
<evidence type="ECO:0000313" key="3">
    <source>
        <dbReference type="EMBL" id="MBT1540735.1"/>
    </source>
</evidence>
<dbReference type="InterPro" id="IPR004360">
    <property type="entry name" value="Glyas_Fos-R_dOase_dom"/>
</dbReference>
<dbReference type="InterPro" id="IPR029068">
    <property type="entry name" value="Glyas_Bleomycin-R_OHBP_Dase"/>
</dbReference>
<dbReference type="AlphaFoldDB" id="A0A9Q2W469"/>
<dbReference type="Gene3D" id="3.10.180.10">
    <property type="entry name" value="2,3-Dihydroxybiphenyl 1,2-Dioxygenase, domain 1"/>
    <property type="match status" value="1"/>
</dbReference>
<dbReference type="Pfam" id="PF00903">
    <property type="entry name" value="Glyoxalase"/>
    <property type="match status" value="1"/>
</dbReference>
<dbReference type="EMBL" id="JAHEWX010000002">
    <property type="protein sequence ID" value="MBT1540735.1"/>
    <property type="molecule type" value="Genomic_DNA"/>
</dbReference>
<name>A0A9Q2W469_9MICO</name>
<dbReference type="Proteomes" id="UP000709437">
    <property type="component" value="Unassembled WGS sequence"/>
</dbReference>
<proteinExistence type="predicted"/>
<feature type="region of interest" description="Disordered" evidence="1">
    <location>
        <begin position="54"/>
        <end position="77"/>
    </location>
</feature>
<protein>
    <submittedName>
        <fullName evidence="3">VOC family protein</fullName>
    </submittedName>
</protein>
<evidence type="ECO:0000259" key="2">
    <source>
        <dbReference type="Pfam" id="PF00903"/>
    </source>
</evidence>
<dbReference type="RefSeq" id="WP_159556408.1">
    <property type="nucleotide sequence ID" value="NZ_JAHEWX010000002.1"/>
</dbReference>
<accession>A0A9Q2W469</accession>
<evidence type="ECO:0000313" key="4">
    <source>
        <dbReference type="Proteomes" id="UP000709437"/>
    </source>
</evidence>
<organism evidence="3 4">
    <name type="scientific">Curtobacterium flaccumfaciens pv. flaccumfaciens</name>
    <dbReference type="NCBI Taxonomy" id="138532"/>
    <lineage>
        <taxon>Bacteria</taxon>
        <taxon>Bacillati</taxon>
        <taxon>Actinomycetota</taxon>
        <taxon>Actinomycetes</taxon>
        <taxon>Micrococcales</taxon>
        <taxon>Microbacteriaceae</taxon>
        <taxon>Curtobacterium</taxon>
    </lineage>
</organism>
<dbReference type="SUPFAM" id="SSF54593">
    <property type="entry name" value="Glyoxalase/Bleomycin resistance protein/Dihydroxybiphenyl dioxygenase"/>
    <property type="match status" value="1"/>
</dbReference>
<reference evidence="3" key="1">
    <citation type="submission" date="2021-05" db="EMBL/GenBank/DDBJ databases">
        <title>Whole genome sequence of Curtobacterium flaccumfaciens pv. flaccumfaciens strain CFBP 3417.</title>
        <authorList>
            <person name="Osdaghi E."/>
            <person name="Taghouti G."/>
            <person name="Portier P."/>
            <person name="Fazliarab A."/>
            <person name="Taghavi S.M."/>
            <person name="Briand M."/>
            <person name="Le-Saux M."/>
            <person name="Jacques M.-A."/>
        </authorList>
    </citation>
    <scope>NUCLEOTIDE SEQUENCE</scope>
    <source>
        <strain evidence="3">CFBP 3417</strain>
    </source>
</reference>
<evidence type="ECO:0000256" key="1">
    <source>
        <dbReference type="SAM" id="MobiDB-lite"/>
    </source>
</evidence>
<sequence length="77" mass="8603">MANDVVTVRVPATDMKRAVAFYRDTLGLEVKKEEDEWSELDAVTFQPEGTVSEHPFGHLLPFKDSEGCGSTDEDRSD</sequence>